<reference evidence="1 2" key="1">
    <citation type="submission" date="2016-11" db="EMBL/GenBank/DDBJ databases">
        <authorList>
            <person name="Jaros S."/>
            <person name="Januszkiewicz K."/>
            <person name="Wedrychowicz H."/>
        </authorList>
    </citation>
    <scope>NUCLEOTIDE SEQUENCE [LARGE SCALE GENOMIC DNA]</scope>
</reference>
<name>A0A2X0NS99_9BASI</name>
<evidence type="ECO:0000313" key="1">
    <source>
        <dbReference type="EMBL" id="SGY11602.1"/>
    </source>
</evidence>
<dbReference type="AlphaFoldDB" id="A0A2X0NS99"/>
<gene>
    <name evidence="1" type="primary">BQ5605_C094g13075</name>
    <name evidence="1" type="ORF">BQ5605_C094G13075</name>
</gene>
<keyword evidence="2" id="KW-1185">Reference proteome</keyword>
<evidence type="ECO:0000313" key="2">
    <source>
        <dbReference type="Proteomes" id="UP000249464"/>
    </source>
</evidence>
<protein>
    <submittedName>
        <fullName evidence="1">BQ5605_C094g13075 protein</fullName>
    </submittedName>
</protein>
<sequence length="213" mass="24427">MVRSFALVKIYGMAREGRSLVSGQYPRVKARLVSLYWIAFLSAPTAQQPALEIQPREDIRRCRGDEIAIYEPQSKKKKLLFCGNDAAVIETVSHYFFECAYSTSFWGGVLRILFDKLGIEDTDVDPSTFTPEQLTMGLPLLRGRGRTTSRWMWVRLACAIGFQRLHLLRWRVHQRFELDKVVAPPSLPSALRAFERDFLSRAGFVPGARDWEV</sequence>
<accession>A0A2X0NS99</accession>
<dbReference type="EMBL" id="FQNC01000008">
    <property type="protein sequence ID" value="SGY11602.1"/>
    <property type="molecule type" value="Genomic_DNA"/>
</dbReference>
<dbReference type="Proteomes" id="UP000249464">
    <property type="component" value="Unassembled WGS sequence"/>
</dbReference>
<proteinExistence type="predicted"/>
<organism evidence="1 2">
    <name type="scientific">Microbotryum silenes-dioicae</name>
    <dbReference type="NCBI Taxonomy" id="796604"/>
    <lineage>
        <taxon>Eukaryota</taxon>
        <taxon>Fungi</taxon>
        <taxon>Dikarya</taxon>
        <taxon>Basidiomycota</taxon>
        <taxon>Pucciniomycotina</taxon>
        <taxon>Microbotryomycetes</taxon>
        <taxon>Microbotryales</taxon>
        <taxon>Microbotryaceae</taxon>
        <taxon>Microbotryum</taxon>
    </lineage>
</organism>